<evidence type="ECO:0000256" key="3">
    <source>
        <dbReference type="ARBA" id="ARBA00022692"/>
    </source>
</evidence>
<evidence type="ECO:0000259" key="10">
    <source>
        <dbReference type="SMART" id="SM00867"/>
    </source>
</evidence>
<evidence type="ECO:0000256" key="2">
    <source>
        <dbReference type="ARBA" id="ARBA00022475"/>
    </source>
</evidence>
<evidence type="ECO:0000256" key="7">
    <source>
        <dbReference type="ARBA" id="ARBA00023136"/>
    </source>
</evidence>
<evidence type="ECO:0000256" key="9">
    <source>
        <dbReference type="SAM" id="Phobius"/>
    </source>
</evidence>
<dbReference type="InterPro" id="IPR011577">
    <property type="entry name" value="Cyt_b561_bac/Ni-Hgenase"/>
</dbReference>
<dbReference type="NCBIfam" id="NF002994">
    <property type="entry name" value="PRK03757.1"/>
    <property type="match status" value="1"/>
</dbReference>
<dbReference type="InterPro" id="IPR036761">
    <property type="entry name" value="TTHA0802/YceI-like_sf"/>
</dbReference>
<dbReference type="Pfam" id="PF04264">
    <property type="entry name" value="YceI"/>
    <property type="match status" value="1"/>
</dbReference>
<proteinExistence type="inferred from homology"/>
<evidence type="ECO:0000256" key="6">
    <source>
        <dbReference type="ARBA" id="ARBA00022989"/>
    </source>
</evidence>
<dbReference type="SMART" id="SM00867">
    <property type="entry name" value="YceI"/>
    <property type="match status" value="1"/>
</dbReference>
<comment type="similarity">
    <text evidence="8">Belongs to the UPF0312 family. Type 1 subfamily.</text>
</comment>
<dbReference type="GO" id="GO:0005886">
    <property type="term" value="C:plasma membrane"/>
    <property type="evidence" value="ECO:0007669"/>
    <property type="project" value="UniProtKB-SubCell"/>
</dbReference>
<gene>
    <name evidence="8 11" type="primary">yceI</name>
    <name evidence="11" type="ORF">NCTC8297_03561</name>
</gene>
<keyword evidence="5 8" id="KW-0574">Periplasm</keyword>
<evidence type="ECO:0000313" key="11">
    <source>
        <dbReference type="EMBL" id="SUG48264.1"/>
    </source>
</evidence>
<evidence type="ECO:0000256" key="8">
    <source>
        <dbReference type="HAMAP-Rule" id="MF_00780"/>
    </source>
</evidence>
<keyword evidence="2" id="KW-1003">Cell membrane</keyword>
<keyword evidence="6 9" id="KW-1133">Transmembrane helix</keyword>
<dbReference type="HAMAP" id="MF_00780">
    <property type="entry name" value="UPF0312"/>
    <property type="match status" value="1"/>
</dbReference>
<accession>A0A379TCK6</accession>
<feature type="transmembrane region" description="Helical" evidence="9">
    <location>
        <begin position="81"/>
        <end position="99"/>
    </location>
</feature>
<dbReference type="InterPro" id="IPR023480">
    <property type="entry name" value="UPF0312/YceI"/>
</dbReference>
<keyword evidence="3 9" id="KW-0812">Transmembrane</keyword>
<reference evidence="11 12" key="1">
    <citation type="submission" date="2018-06" db="EMBL/GenBank/DDBJ databases">
        <authorList>
            <consortium name="Pathogen Informatics"/>
            <person name="Doyle S."/>
        </authorList>
    </citation>
    <scope>NUCLEOTIDE SEQUENCE [LARGE SCALE GENOMIC DNA]</scope>
    <source>
        <strain evidence="11 12">NCTC8297</strain>
    </source>
</reference>
<dbReference type="AlphaFoldDB" id="A0A379TCK6"/>
<keyword evidence="4 8" id="KW-0732">Signal</keyword>
<sequence>MVNRLASLAGFEVPATLADAGTQADVAGTLHRWFAWSLVIISLSHGVMALKHHFIDKDDTLKRMTGTSSSDYGAQKMKKSLLGFTLASLLFTTGSAVAAEYKIDKEGQHAFVNFRIQHLGYSWLYGTFKDFDGTFTFDEKNPSADKVNVTINTNSVDTNHAERDKHLRSAEFLNVAKFPQANFTSTSVKKEGDELDITGNLTLNGVTKPVTLEAKLMGQGDDPWGGKRAGFEAEGKIKLKDFNITTDLGPASQEVELIISVEGVQQK</sequence>
<dbReference type="GO" id="GO:0022904">
    <property type="term" value="P:respiratory electron transport chain"/>
    <property type="evidence" value="ECO:0007669"/>
    <property type="project" value="InterPro"/>
</dbReference>
<dbReference type="PANTHER" id="PTHR34406">
    <property type="entry name" value="PROTEIN YCEI"/>
    <property type="match status" value="1"/>
</dbReference>
<dbReference type="GO" id="GO:0009055">
    <property type="term" value="F:electron transfer activity"/>
    <property type="evidence" value="ECO:0007669"/>
    <property type="project" value="InterPro"/>
</dbReference>
<evidence type="ECO:0000313" key="12">
    <source>
        <dbReference type="Proteomes" id="UP000254741"/>
    </source>
</evidence>
<evidence type="ECO:0000256" key="5">
    <source>
        <dbReference type="ARBA" id="ARBA00022764"/>
    </source>
</evidence>
<feature type="domain" description="Lipid/polyisoprenoid-binding YceI-like" evidence="10">
    <location>
        <begin position="100"/>
        <end position="264"/>
    </location>
</feature>
<dbReference type="EMBL" id="UGXG01000002">
    <property type="protein sequence ID" value="SUG48264.1"/>
    <property type="molecule type" value="Genomic_DNA"/>
</dbReference>
<dbReference type="GO" id="GO:0042597">
    <property type="term" value="C:periplasmic space"/>
    <property type="evidence" value="ECO:0007669"/>
    <property type="project" value="UniProtKB-SubCell"/>
</dbReference>
<dbReference type="InterPro" id="IPR007372">
    <property type="entry name" value="Lipid/polyisoprenoid-bd_YceI"/>
</dbReference>
<dbReference type="Pfam" id="PF01292">
    <property type="entry name" value="Ni_hydr_CYTB"/>
    <property type="match status" value="1"/>
</dbReference>
<dbReference type="SUPFAM" id="SSF101874">
    <property type="entry name" value="YceI-like"/>
    <property type="match status" value="1"/>
</dbReference>
<dbReference type="InterPro" id="IPR016174">
    <property type="entry name" value="Di-haem_cyt_TM"/>
</dbReference>
<protein>
    <recommendedName>
        <fullName evidence="8">Protein YceI</fullName>
    </recommendedName>
</protein>
<evidence type="ECO:0000256" key="1">
    <source>
        <dbReference type="ARBA" id="ARBA00004651"/>
    </source>
</evidence>
<evidence type="ECO:0000256" key="4">
    <source>
        <dbReference type="ARBA" id="ARBA00022729"/>
    </source>
</evidence>
<dbReference type="PANTHER" id="PTHR34406:SF1">
    <property type="entry name" value="PROTEIN YCEI"/>
    <property type="match status" value="1"/>
</dbReference>
<keyword evidence="7 9" id="KW-0472">Membrane</keyword>
<organism evidence="11 12">
    <name type="scientific">Salmonella enterica subsp. arizonae</name>
    <dbReference type="NCBI Taxonomy" id="59203"/>
    <lineage>
        <taxon>Bacteria</taxon>
        <taxon>Pseudomonadati</taxon>
        <taxon>Pseudomonadota</taxon>
        <taxon>Gammaproteobacteria</taxon>
        <taxon>Enterobacterales</taxon>
        <taxon>Enterobacteriaceae</taxon>
        <taxon>Salmonella</taxon>
    </lineage>
</organism>
<comment type="subcellular location">
    <subcellularLocation>
        <location evidence="1">Cell membrane</location>
        <topology evidence="1">Multi-pass membrane protein</topology>
    </subcellularLocation>
    <subcellularLocation>
        <location evidence="8">Periplasm</location>
    </subcellularLocation>
</comment>
<feature type="transmembrane region" description="Helical" evidence="9">
    <location>
        <begin position="34"/>
        <end position="54"/>
    </location>
</feature>
<name>A0A379TCK6_SALER</name>
<dbReference type="Gene3D" id="2.40.128.110">
    <property type="entry name" value="Lipid/polyisoprenoid-binding, YceI-like"/>
    <property type="match status" value="1"/>
</dbReference>
<dbReference type="Proteomes" id="UP000254741">
    <property type="component" value="Unassembled WGS sequence"/>
</dbReference>
<dbReference type="SUPFAM" id="SSF81342">
    <property type="entry name" value="Transmembrane di-heme cytochromes"/>
    <property type="match status" value="1"/>
</dbReference>